<dbReference type="PROSITE" id="PS50878">
    <property type="entry name" value="RT_POL"/>
    <property type="match status" value="1"/>
</dbReference>
<sequence length="111" mass="12499">MLANRIFQVTLGDDFSRARKLTNGLPQGSVLAPLLFNFYISDLPTTQSQLFGYADNLAIASQHKDIHATELALTRDLSLLADYFRNWRLTSNVHKTECCCIQTTKQQAGQH</sequence>
<dbReference type="PANTHER" id="PTHR36688">
    <property type="entry name" value="ENDO/EXONUCLEASE/PHOSPHATASE DOMAIN-CONTAINING PROTEIN"/>
    <property type="match status" value="1"/>
</dbReference>
<name>A0A8K0KN39_LADFU</name>
<dbReference type="GO" id="GO:0071897">
    <property type="term" value="P:DNA biosynthetic process"/>
    <property type="evidence" value="ECO:0007669"/>
    <property type="project" value="UniProtKB-ARBA"/>
</dbReference>
<comment type="caution">
    <text evidence="2">The sequence shown here is derived from an EMBL/GenBank/DDBJ whole genome shotgun (WGS) entry which is preliminary data.</text>
</comment>
<evidence type="ECO:0000313" key="3">
    <source>
        <dbReference type="Proteomes" id="UP000792457"/>
    </source>
</evidence>
<dbReference type="SUPFAM" id="SSF56672">
    <property type="entry name" value="DNA/RNA polymerases"/>
    <property type="match status" value="1"/>
</dbReference>
<dbReference type="InterPro" id="IPR000477">
    <property type="entry name" value="RT_dom"/>
</dbReference>
<reference evidence="2" key="2">
    <citation type="submission" date="2017-10" db="EMBL/GenBank/DDBJ databases">
        <title>Ladona fulva Genome sequencing and assembly.</title>
        <authorList>
            <person name="Murali S."/>
            <person name="Richards S."/>
            <person name="Bandaranaike D."/>
            <person name="Bellair M."/>
            <person name="Blankenburg K."/>
            <person name="Chao H."/>
            <person name="Dinh H."/>
            <person name="Doddapaneni H."/>
            <person name="Dugan-Rocha S."/>
            <person name="Elkadiri S."/>
            <person name="Gnanaolivu R."/>
            <person name="Hernandez B."/>
            <person name="Skinner E."/>
            <person name="Javaid M."/>
            <person name="Lee S."/>
            <person name="Li M."/>
            <person name="Ming W."/>
            <person name="Munidasa M."/>
            <person name="Muniz J."/>
            <person name="Nguyen L."/>
            <person name="Hughes D."/>
            <person name="Osuji N."/>
            <person name="Pu L.-L."/>
            <person name="Puazo M."/>
            <person name="Qu C."/>
            <person name="Quiroz J."/>
            <person name="Raj R."/>
            <person name="Weissenberger G."/>
            <person name="Xin Y."/>
            <person name="Zou X."/>
            <person name="Han Y."/>
            <person name="Worley K."/>
            <person name="Muzny D."/>
            <person name="Gibbs R."/>
        </authorList>
    </citation>
    <scope>NUCLEOTIDE SEQUENCE</scope>
    <source>
        <strain evidence="2">Sampled in the wild</strain>
    </source>
</reference>
<dbReference type="InterPro" id="IPR052560">
    <property type="entry name" value="RdDP_mobile_element"/>
</dbReference>
<proteinExistence type="predicted"/>
<dbReference type="EMBL" id="KZ309154">
    <property type="protein sequence ID" value="KAG8237338.1"/>
    <property type="molecule type" value="Genomic_DNA"/>
</dbReference>
<feature type="domain" description="Reverse transcriptase" evidence="1">
    <location>
        <begin position="1"/>
        <end position="111"/>
    </location>
</feature>
<organism evidence="2 3">
    <name type="scientific">Ladona fulva</name>
    <name type="common">Scarce chaser dragonfly</name>
    <name type="synonym">Libellula fulva</name>
    <dbReference type="NCBI Taxonomy" id="123851"/>
    <lineage>
        <taxon>Eukaryota</taxon>
        <taxon>Metazoa</taxon>
        <taxon>Ecdysozoa</taxon>
        <taxon>Arthropoda</taxon>
        <taxon>Hexapoda</taxon>
        <taxon>Insecta</taxon>
        <taxon>Pterygota</taxon>
        <taxon>Palaeoptera</taxon>
        <taxon>Odonata</taxon>
        <taxon>Epiprocta</taxon>
        <taxon>Anisoptera</taxon>
        <taxon>Libelluloidea</taxon>
        <taxon>Libellulidae</taxon>
        <taxon>Ladona</taxon>
    </lineage>
</organism>
<reference evidence="2" key="1">
    <citation type="submission" date="2013-04" db="EMBL/GenBank/DDBJ databases">
        <authorList>
            <person name="Qu J."/>
            <person name="Murali S.C."/>
            <person name="Bandaranaike D."/>
            <person name="Bellair M."/>
            <person name="Blankenburg K."/>
            <person name="Chao H."/>
            <person name="Dinh H."/>
            <person name="Doddapaneni H."/>
            <person name="Downs B."/>
            <person name="Dugan-Rocha S."/>
            <person name="Elkadiri S."/>
            <person name="Gnanaolivu R.D."/>
            <person name="Hernandez B."/>
            <person name="Javaid M."/>
            <person name="Jayaseelan J.C."/>
            <person name="Lee S."/>
            <person name="Li M."/>
            <person name="Ming W."/>
            <person name="Munidasa M."/>
            <person name="Muniz J."/>
            <person name="Nguyen L."/>
            <person name="Ongeri F."/>
            <person name="Osuji N."/>
            <person name="Pu L.-L."/>
            <person name="Puazo M."/>
            <person name="Qu C."/>
            <person name="Quiroz J."/>
            <person name="Raj R."/>
            <person name="Weissenberger G."/>
            <person name="Xin Y."/>
            <person name="Zou X."/>
            <person name="Han Y."/>
            <person name="Richards S."/>
            <person name="Worley K."/>
            <person name="Muzny D."/>
            <person name="Gibbs R."/>
        </authorList>
    </citation>
    <scope>NUCLEOTIDE SEQUENCE</scope>
    <source>
        <strain evidence="2">Sampled in the wild</strain>
    </source>
</reference>
<dbReference type="OrthoDB" id="6766831at2759"/>
<keyword evidence="3" id="KW-1185">Reference proteome</keyword>
<gene>
    <name evidence="2" type="ORF">J437_LFUL014544</name>
</gene>
<dbReference type="PANTHER" id="PTHR36688:SF1">
    <property type="entry name" value="ENDONUCLEASE_EXONUCLEASE_PHOSPHATASE DOMAIN-CONTAINING PROTEIN"/>
    <property type="match status" value="1"/>
</dbReference>
<evidence type="ECO:0000259" key="1">
    <source>
        <dbReference type="PROSITE" id="PS50878"/>
    </source>
</evidence>
<dbReference type="Proteomes" id="UP000792457">
    <property type="component" value="Unassembled WGS sequence"/>
</dbReference>
<dbReference type="Pfam" id="PF00078">
    <property type="entry name" value="RVT_1"/>
    <property type="match status" value="1"/>
</dbReference>
<protein>
    <recommendedName>
        <fullName evidence="1">Reverse transcriptase domain-containing protein</fullName>
    </recommendedName>
</protein>
<dbReference type="InterPro" id="IPR043502">
    <property type="entry name" value="DNA/RNA_pol_sf"/>
</dbReference>
<accession>A0A8K0KN39</accession>
<evidence type="ECO:0000313" key="2">
    <source>
        <dbReference type="EMBL" id="KAG8237338.1"/>
    </source>
</evidence>
<dbReference type="AlphaFoldDB" id="A0A8K0KN39"/>